<evidence type="ECO:0000313" key="2">
    <source>
        <dbReference type="Proteomes" id="UP001358586"/>
    </source>
</evidence>
<reference evidence="1 2" key="1">
    <citation type="submission" date="2023-03" db="EMBL/GenBank/DDBJ databases">
        <title>WGS of Gossypium arboreum.</title>
        <authorList>
            <person name="Yu D."/>
        </authorList>
    </citation>
    <scope>NUCLEOTIDE SEQUENCE [LARGE SCALE GENOMIC DNA]</scope>
    <source>
        <tissue evidence="1">Leaf</tissue>
    </source>
</reference>
<dbReference type="EMBL" id="JARKNE010000003">
    <property type="protein sequence ID" value="KAK5838160.1"/>
    <property type="molecule type" value="Genomic_DNA"/>
</dbReference>
<organism evidence="1 2">
    <name type="scientific">Gossypium arboreum</name>
    <name type="common">Tree cotton</name>
    <name type="synonym">Gossypium nanking</name>
    <dbReference type="NCBI Taxonomy" id="29729"/>
    <lineage>
        <taxon>Eukaryota</taxon>
        <taxon>Viridiplantae</taxon>
        <taxon>Streptophyta</taxon>
        <taxon>Embryophyta</taxon>
        <taxon>Tracheophyta</taxon>
        <taxon>Spermatophyta</taxon>
        <taxon>Magnoliopsida</taxon>
        <taxon>eudicotyledons</taxon>
        <taxon>Gunneridae</taxon>
        <taxon>Pentapetalae</taxon>
        <taxon>rosids</taxon>
        <taxon>malvids</taxon>
        <taxon>Malvales</taxon>
        <taxon>Malvaceae</taxon>
        <taxon>Malvoideae</taxon>
        <taxon>Gossypium</taxon>
    </lineage>
</organism>
<keyword evidence="2" id="KW-1185">Reference proteome</keyword>
<comment type="caution">
    <text evidence="1">The sequence shown here is derived from an EMBL/GenBank/DDBJ whole genome shotgun (WGS) entry which is preliminary data.</text>
</comment>
<accession>A0ABR0QG31</accession>
<dbReference type="Proteomes" id="UP001358586">
    <property type="component" value="Chromosome 3"/>
</dbReference>
<gene>
    <name evidence="1" type="ORF">PVK06_006887</name>
</gene>
<proteinExistence type="predicted"/>
<protein>
    <recommendedName>
        <fullName evidence="3">DUF4283 domain-containing protein</fullName>
    </recommendedName>
</protein>
<sequence length="110" mass="12796">MDLNRVLNGAPWTFKNYLLVIHCMENGENPLKVLLTHVWLDVRHPLRRKKRLMFALGKCSYVVFRFERLTCFVFSAVVWDIVIPFVRVMTMSNIRLRGEGEGGSKDVGLE</sequence>
<evidence type="ECO:0000313" key="1">
    <source>
        <dbReference type="EMBL" id="KAK5838160.1"/>
    </source>
</evidence>
<evidence type="ECO:0008006" key="3">
    <source>
        <dbReference type="Google" id="ProtNLM"/>
    </source>
</evidence>
<name>A0ABR0QG31_GOSAR</name>